<sequence>MTQSETFQDLPLEEVIGDRFGRYSKYIIQDRAIPDARDGLKPVQRRILYAMFHEGNTHEKAFRKSAKTVGNVIGNYHPHGDTSVYDAMVRMSQSWKLRHEMIDMQGNNGSVDGDSAAAMRYTEARLSAIASEMLRDIRKETVDFAFNFDDTELEPTVLPGRFPNLLVNGSTGISAGYATDIPPHALHEVIDAVLMRLKKPNVTVDELMTVIPGPDFPTGAIIQGTDGIRTAYQTGKGRFIIRALWEIEQLKAGKSQIVITEIPYDVNKANLVKKMDELRHDRRLDGIAEIRDESDRTGMRIVVELKKEIDGTAIMQYLLKHTDLQITYNFNMIAIAGRRPMLMSLPMLLDAYIDHQKDVITRRSNFDIRKAKERLHIVDGLMKALSILDEVIKTIRASKDKKDAKLNLVNAYDFTEVQAEAIVSLQLYRLTNTDITELKREEQELRDLIKELEAILASEAKLISVLVKELKGIRKQFSEPRRSVIEEKIEELKVDLDILIPSEEVMVSVTKGGYVKRTSMRSYSASGGKGQEMKEYDYNLIESPMNTQHHLLLFTSFGNYIYQPVHELPEIRWRDLGQHLSSICGLEPGEELVDAIALEKFDENSSILTASSNGNVKISKLTDFQVQRFNRTFKAMNVKKDDRLVGARVITGKEDVLLVSKQAYSLRFALSELAITGIRTGGVKGINLKAEDELVAFEVITEQARNVFVATQRGTIKRMNISEFETSSRALRGVTIIKELKSNPYRVVDMKLVKDEEEFVIHTSKGLKIEVEPMSIKNSNRQSTGSSVVDEAKDGQIVQVVTVKKDRK</sequence>
<comment type="subunit">
    <text evidence="7">Heterotetramer composed of ParC and ParE.</text>
</comment>
<dbReference type="PANTHER" id="PTHR43493:SF9">
    <property type="entry name" value="DNA TOPOISOMERASE 4 SUBUNIT A"/>
    <property type="match status" value="1"/>
</dbReference>
<keyword evidence="3 7" id="KW-0799">Topoisomerase</keyword>
<dbReference type="NCBIfam" id="NF004044">
    <property type="entry name" value="PRK05561.1"/>
    <property type="match status" value="1"/>
</dbReference>
<feature type="site" description="Interaction with DNA" evidence="7">
    <location>
        <position position="41"/>
    </location>
</feature>
<dbReference type="InterPro" id="IPR006691">
    <property type="entry name" value="GyrA/parC_rep"/>
</dbReference>
<dbReference type="InterPro" id="IPR013758">
    <property type="entry name" value="Topo_IIA_A/C_ab"/>
</dbReference>
<feature type="site" description="Transition state stabilizer" evidence="7">
    <location>
        <position position="120"/>
    </location>
</feature>
<name>A0ABN4YJ88_SPOUR</name>
<feature type="site" description="Interaction with DNA" evidence="7">
    <location>
        <position position="79"/>
    </location>
</feature>
<evidence type="ECO:0000256" key="8">
    <source>
        <dbReference type="PROSITE-ProRule" id="PRU01384"/>
    </source>
</evidence>
<dbReference type="Gene3D" id="3.30.1360.40">
    <property type="match status" value="1"/>
</dbReference>
<proteinExistence type="inferred from homology"/>
<dbReference type="SUPFAM" id="SSF56719">
    <property type="entry name" value="Type II DNA topoisomerase"/>
    <property type="match status" value="1"/>
</dbReference>
<dbReference type="InterPro" id="IPR035516">
    <property type="entry name" value="Gyrase/topoIV_suA_C"/>
</dbReference>
<dbReference type="CDD" id="cd00187">
    <property type="entry name" value="TOP4c"/>
    <property type="match status" value="1"/>
</dbReference>
<feature type="site" description="Interaction with DNA" evidence="7">
    <location>
        <position position="96"/>
    </location>
</feature>
<keyword evidence="5 7" id="KW-0472">Membrane</keyword>
<protein>
    <recommendedName>
        <fullName evidence="7">DNA topoisomerase 4 subunit A</fullName>
        <ecNumber evidence="7">5.6.2.2</ecNumber>
    </recommendedName>
    <alternativeName>
        <fullName evidence="7">Topoisomerase IV subunit A</fullName>
    </alternativeName>
</protein>
<dbReference type="SUPFAM" id="SSF101904">
    <property type="entry name" value="GyrA/ParC C-terminal domain-like"/>
    <property type="match status" value="1"/>
</dbReference>
<evidence type="ECO:0000313" key="11">
    <source>
        <dbReference type="Proteomes" id="UP000192486"/>
    </source>
</evidence>
<evidence type="ECO:0000256" key="5">
    <source>
        <dbReference type="ARBA" id="ARBA00023136"/>
    </source>
</evidence>
<keyword evidence="6 7" id="KW-0413">Isomerase</keyword>
<keyword evidence="11" id="KW-1185">Reference proteome</keyword>
<dbReference type="HAMAP" id="MF_00937">
    <property type="entry name" value="ParC_type2"/>
    <property type="match status" value="1"/>
</dbReference>
<dbReference type="PANTHER" id="PTHR43493">
    <property type="entry name" value="DNA GYRASE/TOPOISOMERASE SUBUNIT A"/>
    <property type="match status" value="1"/>
</dbReference>
<dbReference type="EC" id="5.6.2.2" evidence="7"/>
<dbReference type="InterPro" id="IPR013757">
    <property type="entry name" value="Topo_IIA_A_a_sf"/>
</dbReference>
<dbReference type="InterPro" id="IPR002205">
    <property type="entry name" value="Topo_IIA_dom_A"/>
</dbReference>
<comment type="function">
    <text evidence="7">Topoisomerase IV is essential for chromosome segregation. It relaxes supercoiled DNA. Performs the decatenation events required during the replication of a circular DNA molecule.</text>
</comment>
<gene>
    <name evidence="7" type="primary">parC</name>
    <name evidence="10" type="ORF">SporoS204_00910</name>
</gene>
<accession>A0ABN4YJ88</accession>
<comment type="catalytic activity">
    <reaction evidence="1 7 8">
        <text>ATP-dependent breakage, passage and rejoining of double-stranded DNA.</text>
        <dbReference type="EC" id="5.6.2.2"/>
    </reaction>
</comment>
<feature type="domain" description="Topo IIA-type catalytic" evidence="9">
    <location>
        <begin position="33"/>
        <end position="498"/>
    </location>
</feature>
<dbReference type="InterPro" id="IPR013760">
    <property type="entry name" value="Topo_IIA-like_dom_sf"/>
</dbReference>
<dbReference type="NCBIfam" id="TIGR01061">
    <property type="entry name" value="parC_Gpos"/>
    <property type="match status" value="1"/>
</dbReference>
<feature type="site" description="Interaction with DNA" evidence="7">
    <location>
        <position position="77"/>
    </location>
</feature>
<feature type="active site" description="O-(5'-phospho-DNA)-tyrosine intermediate" evidence="7 8">
    <location>
        <position position="121"/>
    </location>
</feature>
<comment type="subcellular location">
    <subcellularLocation>
        <location evidence="7">Cell membrane</location>
        <topology evidence="7">Peripheral membrane protein</topology>
    </subcellularLocation>
</comment>
<evidence type="ECO:0000256" key="1">
    <source>
        <dbReference type="ARBA" id="ARBA00000185"/>
    </source>
</evidence>
<dbReference type="RefSeq" id="WP_029053803.1">
    <property type="nucleotide sequence ID" value="NZ_CP015108.1"/>
</dbReference>
<dbReference type="PROSITE" id="PS52040">
    <property type="entry name" value="TOPO_IIA"/>
    <property type="match status" value="1"/>
</dbReference>
<dbReference type="InterPro" id="IPR005741">
    <property type="entry name" value="TopoIV_A_Gpos"/>
</dbReference>
<dbReference type="Gene3D" id="3.90.199.10">
    <property type="entry name" value="Topoisomerase II, domain 5"/>
    <property type="match status" value="1"/>
</dbReference>
<dbReference type="Gene3D" id="2.120.10.90">
    <property type="entry name" value="DNA gyrase/topoisomerase IV, subunit A, C-terminal"/>
    <property type="match status" value="1"/>
</dbReference>
<keyword evidence="4 7" id="KW-0238">DNA-binding</keyword>
<evidence type="ECO:0000256" key="3">
    <source>
        <dbReference type="ARBA" id="ARBA00023029"/>
    </source>
</evidence>
<reference evidence="10 11" key="1">
    <citation type="submission" date="2016-04" db="EMBL/GenBank/DDBJ databases">
        <title>Comparative Genomics and Epigenetics of Sporosarcina ureae.</title>
        <authorList>
            <person name="Oliver A.S."/>
            <person name="Cooper K.K."/>
        </authorList>
    </citation>
    <scope>NUCLEOTIDE SEQUENCE [LARGE SCALE GENOMIC DNA]</scope>
    <source>
        <strain evidence="10 11">S204</strain>
    </source>
</reference>
<dbReference type="SMART" id="SM00434">
    <property type="entry name" value="TOP4c"/>
    <property type="match status" value="1"/>
</dbReference>
<evidence type="ECO:0000256" key="4">
    <source>
        <dbReference type="ARBA" id="ARBA00023125"/>
    </source>
</evidence>
<evidence type="ECO:0000259" key="9">
    <source>
        <dbReference type="PROSITE" id="PS52040"/>
    </source>
</evidence>
<keyword evidence="2 7" id="KW-1003">Cell membrane</keyword>
<feature type="site" description="Interaction with DNA" evidence="7">
    <location>
        <position position="90"/>
    </location>
</feature>
<dbReference type="EMBL" id="CP015108">
    <property type="protein sequence ID" value="ARF12857.1"/>
    <property type="molecule type" value="Genomic_DNA"/>
</dbReference>
<dbReference type="Pfam" id="PF03989">
    <property type="entry name" value="DNA_gyraseA_C"/>
    <property type="match status" value="5"/>
</dbReference>
<evidence type="ECO:0000256" key="2">
    <source>
        <dbReference type="ARBA" id="ARBA00022475"/>
    </source>
</evidence>
<organism evidence="10 11">
    <name type="scientific">Sporosarcina ureae</name>
    <dbReference type="NCBI Taxonomy" id="1571"/>
    <lineage>
        <taxon>Bacteria</taxon>
        <taxon>Bacillati</taxon>
        <taxon>Bacillota</taxon>
        <taxon>Bacilli</taxon>
        <taxon>Bacillales</taxon>
        <taxon>Caryophanaceae</taxon>
        <taxon>Sporosarcina</taxon>
    </lineage>
</organism>
<evidence type="ECO:0000256" key="7">
    <source>
        <dbReference type="HAMAP-Rule" id="MF_00937"/>
    </source>
</evidence>
<evidence type="ECO:0000256" key="6">
    <source>
        <dbReference type="ARBA" id="ARBA00023235"/>
    </source>
</evidence>
<evidence type="ECO:0000313" key="10">
    <source>
        <dbReference type="EMBL" id="ARF12857.1"/>
    </source>
</evidence>
<comment type="similarity">
    <text evidence="7">Belongs to the type II topoisomerase GyrA/ParC subunit family. ParC type 2 subfamily.</text>
</comment>
<dbReference type="Proteomes" id="UP000192486">
    <property type="component" value="Chromosome"/>
</dbReference>
<dbReference type="Gene3D" id="1.10.268.10">
    <property type="entry name" value="Topoisomerase, domain 3"/>
    <property type="match status" value="1"/>
</dbReference>
<dbReference type="Pfam" id="PF00521">
    <property type="entry name" value="DNA_topoisoIV"/>
    <property type="match status" value="1"/>
</dbReference>
<dbReference type="InterPro" id="IPR050220">
    <property type="entry name" value="Type_II_DNA_Topoisomerases"/>
</dbReference>